<dbReference type="InterPro" id="IPR001667">
    <property type="entry name" value="DDH_dom"/>
</dbReference>
<feature type="domain" description="DDH" evidence="1">
    <location>
        <begin position="24"/>
        <end position="174"/>
    </location>
</feature>
<dbReference type="InterPro" id="IPR038763">
    <property type="entry name" value="DHH_sf"/>
</dbReference>
<dbReference type="SUPFAM" id="SSF64182">
    <property type="entry name" value="DHH phosphoesterases"/>
    <property type="match status" value="1"/>
</dbReference>
<sequence length="342" mass="38312">MLRNIIEQVKIDQFNEWLNKYESFVIIGHIGPDGDAVGSSLGLWHVLTALGKKVQVIMPNAFPDFLNWMPGSEHILFYSETPEEVEKCIDAADIICLLDFNVLSRIGDMSSLVEKSSALKVMIDHHLHPGDHCDITMSYSKAVATSELVFRLIVQMNLLDKLSKAGAECLYTGMMTDTGGFTYNSNQIEIYTIIGLLLEKGIDKDLIYRRVNNTYSEDRLRLMGHVLTTMKVYPENTALLTLTDEEQDKFNFVKGDSEGFVNIPLSIKNVIFSCLLKEDGELNLIKVSLRSVGTFPCNELAAEFFNGGGHLNASGGEFYGTMEEAIERFEEAVKKYKPLLLA</sequence>
<dbReference type="EMBL" id="CM001167">
    <property type="protein sequence ID" value="EGJ70341.1"/>
    <property type="molecule type" value="Genomic_DNA"/>
</dbReference>
<dbReference type="InterPro" id="IPR051319">
    <property type="entry name" value="Oligoribo/pAp-PDE_c-di-AMP_PDE"/>
</dbReference>
<dbReference type="Pfam" id="PF02272">
    <property type="entry name" value="DHHA1"/>
    <property type="match status" value="1"/>
</dbReference>
<evidence type="ECO:0000259" key="2">
    <source>
        <dbReference type="Pfam" id="PF02272"/>
    </source>
</evidence>
<accession>F3ZPI2</accession>
<evidence type="ECO:0000313" key="4">
    <source>
        <dbReference type="Proteomes" id="UP000018439"/>
    </source>
</evidence>
<dbReference type="STRING" id="679937.Bcop_0122"/>
<dbReference type="HOGENOM" id="CLU_039720_0_0_10"/>
<evidence type="ECO:0000259" key="1">
    <source>
        <dbReference type="Pfam" id="PF01368"/>
    </source>
</evidence>
<dbReference type="GO" id="GO:0003676">
    <property type="term" value="F:nucleic acid binding"/>
    <property type="evidence" value="ECO:0007669"/>
    <property type="project" value="InterPro"/>
</dbReference>
<dbReference type="AlphaFoldDB" id="F3ZPI2"/>
<reference evidence="3 4" key="1">
    <citation type="journal article" date="2011" name="Stand. Genomic Sci.">
        <title>Non-contiguous finished genome sequence of Bacteroides coprosuis type strain (PC139).</title>
        <authorList>
            <person name="Land M."/>
            <person name="Held B."/>
            <person name="Gronow S."/>
            <person name="Abt B."/>
            <person name="Lucas S."/>
            <person name="Del Rio T.G."/>
            <person name="Nolan M."/>
            <person name="Tice H."/>
            <person name="Cheng J.F."/>
            <person name="Pitluck S."/>
            <person name="Liolios K."/>
            <person name="Pagani I."/>
            <person name="Ivanova N."/>
            <person name="Mavromatis K."/>
            <person name="Mikhailova N."/>
            <person name="Pati A."/>
            <person name="Tapia R."/>
            <person name="Han C."/>
            <person name="Goodwin L."/>
            <person name="Chen A."/>
            <person name="Palaniappan K."/>
            <person name="Hauser L."/>
            <person name="Brambilla E.M."/>
            <person name="Rohde M."/>
            <person name="Goker M."/>
            <person name="Detter J.C."/>
            <person name="Woyke T."/>
            <person name="Bristow J."/>
            <person name="Eisen J.A."/>
            <person name="Markowitz V."/>
            <person name="Hugenholtz P."/>
            <person name="Kyrpides N.C."/>
            <person name="Klenk H.P."/>
            <person name="Lapidus A."/>
        </authorList>
    </citation>
    <scope>NUCLEOTIDE SEQUENCE</scope>
    <source>
        <strain evidence="3 4">DSM 18011</strain>
    </source>
</reference>
<dbReference type="PANTHER" id="PTHR47618:SF1">
    <property type="entry name" value="BIFUNCTIONAL OLIGORIBONUCLEASE AND PAP PHOSPHATASE NRNA"/>
    <property type="match status" value="1"/>
</dbReference>
<gene>
    <name evidence="3" type="ORF">Bcop_0122</name>
</gene>
<dbReference type="PANTHER" id="PTHR47618">
    <property type="entry name" value="BIFUNCTIONAL OLIGORIBONUCLEASE AND PAP PHOSPHATASE NRNA"/>
    <property type="match status" value="1"/>
</dbReference>
<proteinExistence type="predicted"/>
<dbReference type="eggNOG" id="COG0618">
    <property type="taxonomic scope" value="Bacteria"/>
</dbReference>
<organism evidence="3 4">
    <name type="scientific">Bacteroides coprosuis DSM 18011</name>
    <dbReference type="NCBI Taxonomy" id="679937"/>
    <lineage>
        <taxon>Bacteria</taxon>
        <taxon>Pseudomonadati</taxon>
        <taxon>Bacteroidota</taxon>
        <taxon>Bacteroidia</taxon>
        <taxon>Bacteroidales</taxon>
        <taxon>Bacteroidaceae</taxon>
        <taxon>Bacteroides</taxon>
    </lineage>
</organism>
<name>F3ZPI2_9BACE</name>
<dbReference type="Pfam" id="PF01368">
    <property type="entry name" value="DHH"/>
    <property type="match status" value="1"/>
</dbReference>
<dbReference type="InterPro" id="IPR003156">
    <property type="entry name" value="DHHA1_dom"/>
</dbReference>
<keyword evidence="4" id="KW-1185">Reference proteome</keyword>
<evidence type="ECO:0000313" key="3">
    <source>
        <dbReference type="EMBL" id="EGJ70341.1"/>
    </source>
</evidence>
<dbReference type="OrthoDB" id="9803668at2"/>
<dbReference type="Gene3D" id="3.10.310.30">
    <property type="match status" value="1"/>
</dbReference>
<dbReference type="Proteomes" id="UP000018439">
    <property type="component" value="Chromosome"/>
</dbReference>
<feature type="domain" description="DHHA1" evidence="2">
    <location>
        <begin position="252"/>
        <end position="335"/>
    </location>
</feature>
<dbReference type="Gene3D" id="3.90.1640.10">
    <property type="entry name" value="inorganic pyrophosphatase (n-terminal core)"/>
    <property type="match status" value="1"/>
</dbReference>
<protein>
    <submittedName>
        <fullName evidence="3">Phosphoesterase RecJ domain protein</fullName>
    </submittedName>
</protein>